<keyword evidence="3" id="KW-1185">Reference proteome</keyword>
<sequence>MVMKSRFKIESDSNSWVHIFEELEGYSPNYSFKIARWLSPPINCLKCNTNGTSKGSPGPSSAAFNIRGHLGDLVIAKGFKIQDTMNLVVEARAIKEGLLFCKDKSIEHVIIESESMAMVQIFEGKWDTPWSVALEVNKINELRGCLSARVHHSFKEGNTLADYFANLVFHASDLQLNQYHDIPNKGKAILNMEKIGTPQIRRSITNC</sequence>
<dbReference type="InterPro" id="IPR044730">
    <property type="entry name" value="RNase_H-like_dom_plant"/>
</dbReference>
<dbReference type="AlphaFoldDB" id="A0AAN8TGZ9"/>
<accession>A0AAN8TGZ9</accession>
<dbReference type="GO" id="GO:0003676">
    <property type="term" value="F:nucleic acid binding"/>
    <property type="evidence" value="ECO:0007669"/>
    <property type="project" value="InterPro"/>
</dbReference>
<proteinExistence type="predicted"/>
<dbReference type="PANTHER" id="PTHR47723:SF24">
    <property type="entry name" value="RNASE H TYPE-1 DOMAIN-CONTAINING PROTEIN"/>
    <property type="match status" value="1"/>
</dbReference>
<dbReference type="PANTHER" id="PTHR47723">
    <property type="entry name" value="OS05G0353850 PROTEIN"/>
    <property type="match status" value="1"/>
</dbReference>
<evidence type="ECO:0000313" key="3">
    <source>
        <dbReference type="Proteomes" id="UP001371456"/>
    </source>
</evidence>
<dbReference type="InterPro" id="IPR002156">
    <property type="entry name" value="RNaseH_domain"/>
</dbReference>
<dbReference type="InterPro" id="IPR053151">
    <property type="entry name" value="RNase_H-like"/>
</dbReference>
<comment type="caution">
    <text evidence="2">The sequence shown here is derived from an EMBL/GenBank/DDBJ whole genome shotgun (WGS) entry which is preliminary data.</text>
</comment>
<evidence type="ECO:0000259" key="1">
    <source>
        <dbReference type="Pfam" id="PF13456"/>
    </source>
</evidence>
<dbReference type="GO" id="GO:0004523">
    <property type="term" value="F:RNA-DNA hybrid ribonuclease activity"/>
    <property type="evidence" value="ECO:0007669"/>
    <property type="project" value="InterPro"/>
</dbReference>
<feature type="domain" description="RNase H type-1" evidence="1">
    <location>
        <begin position="48"/>
        <end position="167"/>
    </location>
</feature>
<dbReference type="InterPro" id="IPR036397">
    <property type="entry name" value="RNaseH_sf"/>
</dbReference>
<dbReference type="Pfam" id="PF13456">
    <property type="entry name" value="RVT_3"/>
    <property type="match status" value="1"/>
</dbReference>
<dbReference type="Gene3D" id="3.30.420.10">
    <property type="entry name" value="Ribonuclease H-like superfamily/Ribonuclease H"/>
    <property type="match status" value="1"/>
</dbReference>
<name>A0AAN8TGZ9_SOLBU</name>
<organism evidence="2 3">
    <name type="scientific">Solanum bulbocastanum</name>
    <name type="common">Wild potato</name>
    <dbReference type="NCBI Taxonomy" id="147425"/>
    <lineage>
        <taxon>Eukaryota</taxon>
        <taxon>Viridiplantae</taxon>
        <taxon>Streptophyta</taxon>
        <taxon>Embryophyta</taxon>
        <taxon>Tracheophyta</taxon>
        <taxon>Spermatophyta</taxon>
        <taxon>Magnoliopsida</taxon>
        <taxon>eudicotyledons</taxon>
        <taxon>Gunneridae</taxon>
        <taxon>Pentapetalae</taxon>
        <taxon>asterids</taxon>
        <taxon>lamiids</taxon>
        <taxon>Solanales</taxon>
        <taxon>Solanaceae</taxon>
        <taxon>Solanoideae</taxon>
        <taxon>Solaneae</taxon>
        <taxon>Solanum</taxon>
    </lineage>
</organism>
<dbReference type="CDD" id="cd06222">
    <property type="entry name" value="RNase_H_like"/>
    <property type="match status" value="1"/>
</dbReference>
<dbReference type="InterPro" id="IPR012337">
    <property type="entry name" value="RNaseH-like_sf"/>
</dbReference>
<dbReference type="Proteomes" id="UP001371456">
    <property type="component" value="Unassembled WGS sequence"/>
</dbReference>
<gene>
    <name evidence="2" type="ORF">RDI58_015024</name>
</gene>
<dbReference type="EMBL" id="JBANQN010000006">
    <property type="protein sequence ID" value="KAK6786499.1"/>
    <property type="molecule type" value="Genomic_DNA"/>
</dbReference>
<dbReference type="SUPFAM" id="SSF53098">
    <property type="entry name" value="Ribonuclease H-like"/>
    <property type="match status" value="1"/>
</dbReference>
<evidence type="ECO:0000313" key="2">
    <source>
        <dbReference type="EMBL" id="KAK6786499.1"/>
    </source>
</evidence>
<reference evidence="2 3" key="1">
    <citation type="submission" date="2024-02" db="EMBL/GenBank/DDBJ databases">
        <title>de novo genome assembly of Solanum bulbocastanum strain 11H21.</title>
        <authorList>
            <person name="Hosaka A.J."/>
        </authorList>
    </citation>
    <scope>NUCLEOTIDE SEQUENCE [LARGE SCALE GENOMIC DNA]</scope>
    <source>
        <tissue evidence="2">Young leaves</tissue>
    </source>
</reference>
<protein>
    <recommendedName>
        <fullName evidence="1">RNase H type-1 domain-containing protein</fullName>
    </recommendedName>
</protein>